<dbReference type="Gene3D" id="1.10.10.1270">
    <property type="entry name" value="Sbi, C3 binding domain IV"/>
    <property type="match status" value="1"/>
</dbReference>
<gene>
    <name evidence="6" type="ORF">ACFORF_07320</name>
</gene>
<dbReference type="SUPFAM" id="SSF101082">
    <property type="entry name" value="Typo IV secretion system protein TraC"/>
    <property type="match status" value="1"/>
</dbReference>
<evidence type="ECO:0000256" key="1">
    <source>
        <dbReference type="ARBA" id="ARBA00004613"/>
    </source>
</evidence>
<evidence type="ECO:0000256" key="5">
    <source>
        <dbReference type="SAM" id="Phobius"/>
    </source>
</evidence>
<dbReference type="Proteomes" id="UP001595807">
    <property type="component" value="Unassembled WGS sequence"/>
</dbReference>
<evidence type="ECO:0000256" key="3">
    <source>
        <dbReference type="ARBA" id="ARBA00022729"/>
    </source>
</evidence>
<proteinExistence type="predicted"/>
<evidence type="ECO:0000313" key="7">
    <source>
        <dbReference type="Proteomes" id="UP001595807"/>
    </source>
</evidence>
<feature type="compositionally biased region" description="Basic and acidic residues" evidence="4">
    <location>
        <begin position="48"/>
        <end position="61"/>
    </location>
</feature>
<evidence type="ECO:0000313" key="6">
    <source>
        <dbReference type="EMBL" id="MFC3928374.1"/>
    </source>
</evidence>
<feature type="compositionally biased region" description="Low complexity" evidence="4">
    <location>
        <begin position="37"/>
        <end position="47"/>
    </location>
</feature>
<dbReference type="EMBL" id="JBHRZV010000049">
    <property type="protein sequence ID" value="MFC3928374.1"/>
    <property type="molecule type" value="Genomic_DNA"/>
</dbReference>
<keyword evidence="5" id="KW-1133">Transmembrane helix</keyword>
<comment type="caution">
    <text evidence="6">The sequence shown here is derived from an EMBL/GenBank/DDBJ whole genome shotgun (WGS) entry which is preliminary data.</text>
</comment>
<protein>
    <submittedName>
        <fullName evidence="6">Peptidase</fullName>
    </submittedName>
</protein>
<dbReference type="InterPro" id="IPR041909">
    <property type="entry name" value="Sbi_C3_db_domIV"/>
</dbReference>
<keyword evidence="7" id="KW-1185">Reference proteome</keyword>
<sequence length="186" mass="20649">MKSSRTEILYLILSLVVLIFAGFIYLSFKDRYQISTSNSPQSSQVSSSHKDKDDQNSSKDDLQEFEEAMADLEDNPTQAALSNLQNKLDKLNPEDKDTYQERLNAVSNELTLQASAETAVVTAENYQSTENLNAAQALVDQLTTPSVKTELQNRLDIVSANIQSYLTSLQQSPTNPSPEQATVQQP</sequence>
<feature type="region of interest" description="Disordered" evidence="4">
    <location>
        <begin position="37"/>
        <end position="61"/>
    </location>
</feature>
<reference evidence="7" key="1">
    <citation type="journal article" date="2019" name="Int. J. Syst. Evol. Microbiol.">
        <title>The Global Catalogue of Microorganisms (GCM) 10K type strain sequencing project: providing services to taxonomists for standard genome sequencing and annotation.</title>
        <authorList>
            <consortium name="The Broad Institute Genomics Platform"/>
            <consortium name="The Broad Institute Genome Sequencing Center for Infectious Disease"/>
            <person name="Wu L."/>
            <person name="Ma J."/>
        </authorList>
    </citation>
    <scope>NUCLEOTIDE SEQUENCE [LARGE SCALE GENOMIC DNA]</scope>
    <source>
        <strain evidence="7">CCUG 67170</strain>
    </source>
</reference>
<keyword evidence="2" id="KW-0964">Secreted</keyword>
<evidence type="ECO:0000256" key="2">
    <source>
        <dbReference type="ARBA" id="ARBA00022525"/>
    </source>
</evidence>
<dbReference type="RefSeq" id="WP_380426858.1">
    <property type="nucleotide sequence ID" value="NZ_JBHRZV010000049.1"/>
</dbReference>
<organism evidence="6 7">
    <name type="scientific">Streptococcus caprae</name>
    <dbReference type="NCBI Taxonomy" id="1640501"/>
    <lineage>
        <taxon>Bacteria</taxon>
        <taxon>Bacillati</taxon>
        <taxon>Bacillota</taxon>
        <taxon>Bacilli</taxon>
        <taxon>Lactobacillales</taxon>
        <taxon>Streptococcaceae</taxon>
        <taxon>Streptococcus</taxon>
    </lineage>
</organism>
<evidence type="ECO:0000256" key="4">
    <source>
        <dbReference type="SAM" id="MobiDB-lite"/>
    </source>
</evidence>
<keyword evidence="5" id="KW-0472">Membrane</keyword>
<accession>A0ABV8CWQ0</accession>
<name>A0ABV8CWQ0_9STRE</name>
<feature type="transmembrane region" description="Helical" evidence="5">
    <location>
        <begin position="7"/>
        <end position="28"/>
    </location>
</feature>
<keyword evidence="5" id="KW-0812">Transmembrane</keyword>
<comment type="subcellular location">
    <subcellularLocation>
        <location evidence="1">Secreted</location>
    </subcellularLocation>
</comment>
<keyword evidence="3" id="KW-0732">Signal</keyword>